<feature type="region of interest" description="Disordered" evidence="1">
    <location>
        <begin position="1"/>
        <end position="58"/>
    </location>
</feature>
<comment type="caution">
    <text evidence="2">The sequence shown here is derived from an EMBL/GenBank/DDBJ whole genome shotgun (WGS) entry which is preliminary data.</text>
</comment>
<feature type="compositionally biased region" description="Basic and acidic residues" evidence="1">
    <location>
        <begin position="23"/>
        <end position="34"/>
    </location>
</feature>
<name>A0A5A9P5Y1_9TELE</name>
<organism evidence="2 3">
    <name type="scientific">Triplophysa tibetana</name>
    <dbReference type="NCBI Taxonomy" id="1572043"/>
    <lineage>
        <taxon>Eukaryota</taxon>
        <taxon>Metazoa</taxon>
        <taxon>Chordata</taxon>
        <taxon>Craniata</taxon>
        <taxon>Vertebrata</taxon>
        <taxon>Euteleostomi</taxon>
        <taxon>Actinopterygii</taxon>
        <taxon>Neopterygii</taxon>
        <taxon>Teleostei</taxon>
        <taxon>Ostariophysi</taxon>
        <taxon>Cypriniformes</taxon>
        <taxon>Nemacheilidae</taxon>
        <taxon>Triplophysa</taxon>
    </lineage>
</organism>
<sequence>MVRVASPVFVENQQPRGSPQDAHQPRDSLQDGRHAHQSRASLQDGRQPRASPQGGHQAIAHLQNGCQPTALAVQVGEPQGALIRARWEKSWENWEW</sequence>
<dbReference type="Proteomes" id="UP000324632">
    <property type="component" value="Chromosome 9"/>
</dbReference>
<evidence type="ECO:0000256" key="1">
    <source>
        <dbReference type="SAM" id="MobiDB-lite"/>
    </source>
</evidence>
<accession>A0A5A9P5Y1</accession>
<reference evidence="2 3" key="1">
    <citation type="journal article" date="2019" name="Mol. Ecol. Resour.">
        <title>Chromosome-level genome assembly of Triplophysa tibetana, a fish adapted to the harsh high-altitude environment of the Tibetan Plateau.</title>
        <authorList>
            <person name="Yang X."/>
            <person name="Liu H."/>
            <person name="Ma Z."/>
            <person name="Zou Y."/>
            <person name="Zou M."/>
            <person name="Mao Y."/>
            <person name="Li X."/>
            <person name="Wang H."/>
            <person name="Chen T."/>
            <person name="Wang W."/>
            <person name="Yang R."/>
        </authorList>
    </citation>
    <scope>NUCLEOTIDE SEQUENCE [LARGE SCALE GENOMIC DNA]</scope>
    <source>
        <strain evidence="2">TTIB1903HZAU</strain>
        <tissue evidence="2">Muscle</tissue>
    </source>
</reference>
<keyword evidence="3" id="KW-1185">Reference proteome</keyword>
<evidence type="ECO:0000313" key="3">
    <source>
        <dbReference type="Proteomes" id="UP000324632"/>
    </source>
</evidence>
<dbReference type="EMBL" id="SOYY01000009">
    <property type="protein sequence ID" value="KAA0716591.1"/>
    <property type="molecule type" value="Genomic_DNA"/>
</dbReference>
<protein>
    <submittedName>
        <fullName evidence="2">Uncharacterized protein</fullName>
    </submittedName>
</protein>
<gene>
    <name evidence="2" type="ORF">E1301_Tti019183</name>
</gene>
<dbReference type="AlphaFoldDB" id="A0A5A9P5Y1"/>
<evidence type="ECO:0000313" key="2">
    <source>
        <dbReference type="EMBL" id="KAA0716591.1"/>
    </source>
</evidence>
<proteinExistence type="predicted"/>